<feature type="domain" description="Polymerase nucleotidyl transferase" evidence="1">
    <location>
        <begin position="26"/>
        <end position="65"/>
    </location>
</feature>
<dbReference type="Proteomes" id="UP000886844">
    <property type="component" value="Unassembled WGS sequence"/>
</dbReference>
<dbReference type="Pfam" id="PF01909">
    <property type="entry name" value="NTP_transf_2"/>
    <property type="match status" value="1"/>
</dbReference>
<sequence>MNDTHEILALAAANQRRAHEILRELELREAWQAIGARAEVVGSLRTGLLMKHLDIDLHIYSPAPLRPADSFAAAARVAEKPGIRRMEYGNLLDAEDCCLEWHAQYEDRDGRRWQIDLIHMAENSPWAGYFERVADRIAAVLTPETREAILRLKYETPDGAKIPGIAYYKAVLADGVRSHAEFTAWLQEHPVEGIVTWIP</sequence>
<dbReference type="AlphaFoldDB" id="A0A9D1Z2S4"/>
<accession>A0A9D1Z2S4</accession>
<name>A0A9D1Z2S4_9BACT</name>
<proteinExistence type="predicted"/>
<evidence type="ECO:0000259" key="1">
    <source>
        <dbReference type="Pfam" id="PF01909"/>
    </source>
</evidence>
<evidence type="ECO:0000313" key="2">
    <source>
        <dbReference type="EMBL" id="HIY69823.1"/>
    </source>
</evidence>
<dbReference type="InterPro" id="IPR002934">
    <property type="entry name" value="Polymerase_NTP_transf_dom"/>
</dbReference>
<protein>
    <submittedName>
        <fullName evidence="2">Nucleotidyltransferase domain-containing protein</fullName>
    </submittedName>
</protein>
<comment type="caution">
    <text evidence="2">The sequence shown here is derived from an EMBL/GenBank/DDBJ whole genome shotgun (WGS) entry which is preliminary data.</text>
</comment>
<reference evidence="2" key="1">
    <citation type="journal article" date="2021" name="PeerJ">
        <title>Extensive microbial diversity within the chicken gut microbiome revealed by metagenomics and culture.</title>
        <authorList>
            <person name="Gilroy R."/>
            <person name="Ravi A."/>
            <person name="Getino M."/>
            <person name="Pursley I."/>
            <person name="Horton D.L."/>
            <person name="Alikhan N.F."/>
            <person name="Baker D."/>
            <person name="Gharbi K."/>
            <person name="Hall N."/>
            <person name="Watson M."/>
            <person name="Adriaenssens E.M."/>
            <person name="Foster-Nyarko E."/>
            <person name="Jarju S."/>
            <person name="Secka A."/>
            <person name="Antonio M."/>
            <person name="Oren A."/>
            <person name="Chaudhuri R.R."/>
            <person name="La Ragione R."/>
            <person name="Hildebrand F."/>
            <person name="Pallen M.J."/>
        </authorList>
    </citation>
    <scope>NUCLEOTIDE SEQUENCE</scope>
    <source>
        <strain evidence="2">5134</strain>
    </source>
</reference>
<organism evidence="2 3">
    <name type="scientific">Candidatus Alistipes intestinigallinarum</name>
    <dbReference type="NCBI Taxonomy" id="2838440"/>
    <lineage>
        <taxon>Bacteria</taxon>
        <taxon>Pseudomonadati</taxon>
        <taxon>Bacteroidota</taxon>
        <taxon>Bacteroidia</taxon>
        <taxon>Bacteroidales</taxon>
        <taxon>Rikenellaceae</taxon>
        <taxon>Alistipes</taxon>
    </lineage>
</organism>
<dbReference type="GO" id="GO:0016779">
    <property type="term" value="F:nucleotidyltransferase activity"/>
    <property type="evidence" value="ECO:0007669"/>
    <property type="project" value="InterPro"/>
</dbReference>
<gene>
    <name evidence="2" type="ORF">H9828_10470</name>
</gene>
<dbReference type="EMBL" id="DXDA01000080">
    <property type="protein sequence ID" value="HIY69823.1"/>
    <property type="molecule type" value="Genomic_DNA"/>
</dbReference>
<reference evidence="2" key="2">
    <citation type="submission" date="2021-04" db="EMBL/GenBank/DDBJ databases">
        <authorList>
            <person name="Gilroy R."/>
        </authorList>
    </citation>
    <scope>NUCLEOTIDE SEQUENCE</scope>
    <source>
        <strain evidence="2">5134</strain>
    </source>
</reference>
<evidence type="ECO:0000313" key="3">
    <source>
        <dbReference type="Proteomes" id="UP000886844"/>
    </source>
</evidence>